<name>A0AAW0FIN1_9APHY</name>
<feature type="region of interest" description="Disordered" evidence="1">
    <location>
        <begin position="102"/>
        <end position="124"/>
    </location>
</feature>
<evidence type="ECO:0000256" key="1">
    <source>
        <dbReference type="SAM" id="MobiDB-lite"/>
    </source>
</evidence>
<sequence length="138" mass="15077">MRPSCPPTASDLSSVPDLSRPFVIYGRNNEPYFVQARPLVEESLPHLRSSSLASDDINAGVCDENRRPCSPLVSNTSSSREPDVSLAARYAQGVRDGVNAVASTSLHSNPGPHLAHNQKKRLARKRNRALYTAEHDNS</sequence>
<evidence type="ECO:0000313" key="2">
    <source>
        <dbReference type="EMBL" id="KAK7679202.1"/>
    </source>
</evidence>
<keyword evidence="3" id="KW-1185">Reference proteome</keyword>
<protein>
    <submittedName>
        <fullName evidence="2">Uncharacterized protein</fullName>
    </submittedName>
</protein>
<dbReference type="Proteomes" id="UP001385951">
    <property type="component" value="Unassembled WGS sequence"/>
</dbReference>
<evidence type="ECO:0000313" key="3">
    <source>
        <dbReference type="Proteomes" id="UP001385951"/>
    </source>
</evidence>
<gene>
    <name evidence="2" type="ORF">QCA50_017780</name>
</gene>
<dbReference type="EMBL" id="JASBNA010000062">
    <property type="protein sequence ID" value="KAK7679202.1"/>
    <property type="molecule type" value="Genomic_DNA"/>
</dbReference>
<organism evidence="2 3">
    <name type="scientific">Cerrena zonata</name>
    <dbReference type="NCBI Taxonomy" id="2478898"/>
    <lineage>
        <taxon>Eukaryota</taxon>
        <taxon>Fungi</taxon>
        <taxon>Dikarya</taxon>
        <taxon>Basidiomycota</taxon>
        <taxon>Agaricomycotina</taxon>
        <taxon>Agaricomycetes</taxon>
        <taxon>Polyporales</taxon>
        <taxon>Cerrenaceae</taxon>
        <taxon>Cerrena</taxon>
    </lineage>
</organism>
<accession>A0AAW0FIN1</accession>
<dbReference type="AlphaFoldDB" id="A0AAW0FIN1"/>
<comment type="caution">
    <text evidence="2">The sequence shown here is derived from an EMBL/GenBank/DDBJ whole genome shotgun (WGS) entry which is preliminary data.</text>
</comment>
<reference evidence="2 3" key="1">
    <citation type="submission" date="2022-09" db="EMBL/GenBank/DDBJ databases">
        <authorList>
            <person name="Palmer J.M."/>
        </authorList>
    </citation>
    <scope>NUCLEOTIDE SEQUENCE [LARGE SCALE GENOMIC DNA]</scope>
    <source>
        <strain evidence="2 3">DSM 7382</strain>
    </source>
</reference>
<proteinExistence type="predicted"/>
<feature type="region of interest" description="Disordered" evidence="1">
    <location>
        <begin position="58"/>
        <end position="83"/>
    </location>
</feature>